<comment type="subcellular location">
    <subcellularLocation>
        <location evidence="1">Cell inner membrane</location>
    </subcellularLocation>
</comment>
<keyword evidence="2" id="KW-1003">Cell membrane</keyword>
<evidence type="ECO:0000256" key="3">
    <source>
        <dbReference type="ARBA" id="ARBA00022519"/>
    </source>
</evidence>
<keyword evidence="4" id="KW-0812">Transmembrane</keyword>
<dbReference type="AlphaFoldDB" id="A0A2L1WHQ2"/>
<accession>A0A2L1WHQ2</accession>
<proteinExistence type="predicted"/>
<name>A0A2L1WHQ2_9PSED</name>
<dbReference type="EMBL" id="CP064946">
    <property type="protein sequence ID" value="QPH48522.1"/>
    <property type="molecule type" value="Genomic_DNA"/>
</dbReference>
<keyword evidence="6" id="KW-0472">Membrane</keyword>
<reference evidence="7 8" key="1">
    <citation type="submission" date="2020-11" db="EMBL/GenBank/DDBJ databases">
        <title>Pseudomonas fulva producing VIM-24.</title>
        <authorList>
            <person name="Liu S."/>
        </authorList>
    </citation>
    <scope>NUCLEOTIDE SEQUENCE [LARGE SCALE GENOMIC DNA]</scope>
    <source>
        <strain evidence="7 8">ZDHY414</strain>
    </source>
</reference>
<evidence type="ECO:0000256" key="6">
    <source>
        <dbReference type="ARBA" id="ARBA00023136"/>
    </source>
</evidence>
<evidence type="ECO:0000313" key="8">
    <source>
        <dbReference type="Proteomes" id="UP000594430"/>
    </source>
</evidence>
<evidence type="ECO:0000256" key="1">
    <source>
        <dbReference type="ARBA" id="ARBA00004533"/>
    </source>
</evidence>
<evidence type="ECO:0000256" key="5">
    <source>
        <dbReference type="ARBA" id="ARBA00022989"/>
    </source>
</evidence>
<gene>
    <name evidence="7" type="ORF">IZU98_19390</name>
</gene>
<evidence type="ECO:0000256" key="4">
    <source>
        <dbReference type="ARBA" id="ARBA00022692"/>
    </source>
</evidence>
<keyword evidence="3" id="KW-0997">Cell inner membrane</keyword>
<dbReference type="Pfam" id="PF04403">
    <property type="entry name" value="PqiA"/>
    <property type="match status" value="1"/>
</dbReference>
<dbReference type="Proteomes" id="UP000594430">
    <property type="component" value="Chromosome"/>
</dbReference>
<evidence type="ECO:0000256" key="2">
    <source>
        <dbReference type="ARBA" id="ARBA00022475"/>
    </source>
</evidence>
<organism evidence="7 8">
    <name type="scientific">Pseudomonas fulva</name>
    <dbReference type="NCBI Taxonomy" id="47880"/>
    <lineage>
        <taxon>Bacteria</taxon>
        <taxon>Pseudomonadati</taxon>
        <taxon>Pseudomonadota</taxon>
        <taxon>Gammaproteobacteria</taxon>
        <taxon>Pseudomonadales</taxon>
        <taxon>Pseudomonadaceae</taxon>
        <taxon>Pseudomonas</taxon>
    </lineage>
</organism>
<dbReference type="PANTHER" id="PTHR30462:SF1">
    <property type="entry name" value="INTERMEMBRANE TRANSPORT PROTEIN YEBS"/>
    <property type="match status" value="1"/>
</dbReference>
<dbReference type="InterPro" id="IPR051800">
    <property type="entry name" value="PqiA-PqiB_transport"/>
</dbReference>
<dbReference type="PANTHER" id="PTHR30462">
    <property type="entry name" value="INTERMEMBRANE TRANSPORT PROTEIN PQIB-RELATED"/>
    <property type="match status" value="1"/>
</dbReference>
<dbReference type="InterPro" id="IPR007498">
    <property type="entry name" value="PqiA-like"/>
</dbReference>
<dbReference type="RefSeq" id="WP_049695400.1">
    <property type="nucleotide sequence ID" value="NZ_BQHM01000014.1"/>
</dbReference>
<evidence type="ECO:0000313" key="7">
    <source>
        <dbReference type="EMBL" id="QPH48522.1"/>
    </source>
</evidence>
<keyword evidence="5" id="KW-1133">Transmembrane helix</keyword>
<sequence length="219" mass="24206">MSNPVEPETLADLPLEDLVACHECDLLLRKPVIHPGEKALCPRCGYELYAHRHNVVNRSLALVLTALALFIPANFLPIMQLHLLGQTSDDTVWSGVLGLYDSGMQGVAIVVFLCSMAIPLAKLMCQLAVLLAIRLNTGRRLGLLLYRTYHHLRDWGMLEVYFMGVLVAIVKLVDLAELTVGVGLFCFISLLLIQVWLEVVMSPHQVWSALSGEDPHAGD</sequence>
<protein>
    <submittedName>
        <fullName evidence="7">Paraquat-inducible protein A</fullName>
    </submittedName>
</protein>
<dbReference type="GO" id="GO:0005886">
    <property type="term" value="C:plasma membrane"/>
    <property type="evidence" value="ECO:0007669"/>
    <property type="project" value="UniProtKB-SubCell"/>
</dbReference>